<feature type="coiled-coil region" evidence="6">
    <location>
        <begin position="853"/>
        <end position="992"/>
    </location>
</feature>
<feature type="compositionally biased region" description="Polar residues" evidence="7">
    <location>
        <begin position="364"/>
        <end position="380"/>
    </location>
</feature>
<dbReference type="KEGG" id="muo:115468438"/>
<feature type="compositionally biased region" description="Basic and acidic residues" evidence="7">
    <location>
        <begin position="42"/>
        <end position="63"/>
    </location>
</feature>
<feature type="domain" description="ELK" evidence="8">
    <location>
        <begin position="429"/>
        <end position="450"/>
    </location>
</feature>
<feature type="coiled-coil region" evidence="6">
    <location>
        <begin position="664"/>
        <end position="758"/>
    </location>
</feature>
<feature type="coiled-coil region" evidence="6">
    <location>
        <begin position="2230"/>
        <end position="2362"/>
    </location>
</feature>
<dbReference type="GO" id="GO:0060307">
    <property type="term" value="P:regulation of ventricular cardiac muscle cell membrane repolarization"/>
    <property type="evidence" value="ECO:0007669"/>
    <property type="project" value="TreeGrafter"/>
</dbReference>
<dbReference type="SMART" id="SM01188">
    <property type="entry name" value="ELK"/>
    <property type="match status" value="4"/>
</dbReference>
<feature type="coiled-coil region" evidence="6">
    <location>
        <begin position="147"/>
        <end position="301"/>
    </location>
</feature>
<feature type="region of interest" description="Disordered" evidence="7">
    <location>
        <begin position="1858"/>
        <end position="1897"/>
    </location>
</feature>
<dbReference type="CTD" id="10142"/>
<evidence type="ECO:0000256" key="7">
    <source>
        <dbReference type="SAM" id="MobiDB-lite"/>
    </source>
</evidence>
<feature type="region of interest" description="Disordered" evidence="7">
    <location>
        <begin position="3983"/>
        <end position="4002"/>
    </location>
</feature>
<dbReference type="InterPro" id="IPR019528">
    <property type="entry name" value="PACT_domain"/>
</dbReference>
<dbReference type="PANTHER" id="PTHR44981:SF1">
    <property type="entry name" value="A-KINASE ANCHOR PROTEIN 9"/>
    <property type="match status" value="1"/>
</dbReference>
<feature type="region of interest" description="Disordered" evidence="7">
    <location>
        <begin position="364"/>
        <end position="391"/>
    </location>
</feature>
<dbReference type="GO" id="GO:0005795">
    <property type="term" value="C:Golgi stack"/>
    <property type="evidence" value="ECO:0007669"/>
    <property type="project" value="TreeGrafter"/>
</dbReference>
<dbReference type="GO" id="GO:0097060">
    <property type="term" value="C:synaptic membrane"/>
    <property type="evidence" value="ECO:0007669"/>
    <property type="project" value="TreeGrafter"/>
</dbReference>
<dbReference type="PANTHER" id="PTHR44981">
    <property type="entry name" value="PERICENTRIN-LIKE PROTEIN, ISOFORM F"/>
    <property type="match status" value="1"/>
</dbReference>
<keyword evidence="3" id="KW-0597">Phosphoprotein</keyword>
<dbReference type="GO" id="GO:0005813">
    <property type="term" value="C:centrosome"/>
    <property type="evidence" value="ECO:0007669"/>
    <property type="project" value="UniProtKB-SubCell"/>
</dbReference>
<feature type="region of interest" description="Disordered" evidence="7">
    <location>
        <begin position="3923"/>
        <end position="3947"/>
    </location>
</feature>
<dbReference type="FunCoup" id="A0A6P7XU27">
    <property type="interactions" value="1432"/>
</dbReference>
<keyword evidence="2" id="KW-0963">Cytoplasm</keyword>
<feature type="domain" description="ELK" evidence="8">
    <location>
        <begin position="1442"/>
        <end position="1463"/>
    </location>
</feature>
<dbReference type="OrthoDB" id="2020852at2759"/>
<dbReference type="InterPro" id="IPR028745">
    <property type="entry name" value="AKAP9/Pericentrin"/>
</dbReference>
<feature type="coiled-coil region" evidence="6">
    <location>
        <begin position="1145"/>
        <end position="1186"/>
    </location>
</feature>
<dbReference type="InterPro" id="IPR005539">
    <property type="entry name" value="ELK_dom"/>
</dbReference>
<keyword evidence="5" id="KW-0206">Cytoskeleton</keyword>
<dbReference type="GeneID" id="115468438"/>
<feature type="region of interest" description="Disordered" evidence="7">
    <location>
        <begin position="3000"/>
        <end position="3019"/>
    </location>
</feature>
<feature type="domain" description="ELK" evidence="8">
    <location>
        <begin position="617"/>
        <end position="638"/>
    </location>
</feature>
<dbReference type="GO" id="GO:0003677">
    <property type="term" value="F:DNA binding"/>
    <property type="evidence" value="ECO:0007669"/>
    <property type="project" value="InterPro"/>
</dbReference>
<dbReference type="GO" id="GO:0060090">
    <property type="term" value="F:molecular adaptor activity"/>
    <property type="evidence" value="ECO:0007669"/>
    <property type="project" value="InterPro"/>
</dbReference>
<proteinExistence type="predicted"/>
<evidence type="ECO:0000313" key="10">
    <source>
        <dbReference type="RefSeq" id="XP_030056018.1"/>
    </source>
</evidence>
<feature type="coiled-coil region" evidence="6">
    <location>
        <begin position="1933"/>
        <end position="2191"/>
    </location>
</feature>
<feature type="coiled-coil region" evidence="6">
    <location>
        <begin position="3239"/>
        <end position="3464"/>
    </location>
</feature>
<feature type="domain" description="ELK" evidence="8">
    <location>
        <begin position="647"/>
        <end position="668"/>
    </location>
</feature>
<accession>A0A6P7XU27</accession>
<evidence type="ECO:0000256" key="3">
    <source>
        <dbReference type="ARBA" id="ARBA00022553"/>
    </source>
</evidence>
<keyword evidence="9" id="KW-1185">Reference proteome</keyword>
<feature type="compositionally biased region" description="Polar residues" evidence="7">
    <location>
        <begin position="1767"/>
        <end position="1777"/>
    </location>
</feature>
<dbReference type="GO" id="GO:0051661">
    <property type="term" value="P:maintenance of centrosome location"/>
    <property type="evidence" value="ECO:0007669"/>
    <property type="project" value="TreeGrafter"/>
</dbReference>
<feature type="coiled-coil region" evidence="6">
    <location>
        <begin position="1452"/>
        <end position="1479"/>
    </location>
</feature>
<feature type="coiled-coil region" evidence="6">
    <location>
        <begin position="1669"/>
        <end position="1725"/>
    </location>
</feature>
<name>A0A6P7XU27_9AMPH</name>
<feature type="coiled-coil region" evidence="6">
    <location>
        <begin position="2695"/>
        <end position="2846"/>
    </location>
</feature>
<feature type="coiled-coil region" evidence="6">
    <location>
        <begin position="1322"/>
        <end position="1375"/>
    </location>
</feature>
<reference evidence="10" key="1">
    <citation type="submission" date="2025-08" db="UniProtKB">
        <authorList>
            <consortium name="RefSeq"/>
        </authorList>
    </citation>
    <scope>IDENTIFICATION</scope>
</reference>
<feature type="coiled-coil region" evidence="6">
    <location>
        <begin position="1048"/>
        <end position="1110"/>
    </location>
</feature>
<dbReference type="GO" id="GO:1903358">
    <property type="term" value="P:regulation of Golgi organization"/>
    <property type="evidence" value="ECO:0007669"/>
    <property type="project" value="TreeGrafter"/>
</dbReference>
<feature type="coiled-coil region" evidence="6">
    <location>
        <begin position="2386"/>
        <end position="2565"/>
    </location>
</feature>
<feature type="compositionally biased region" description="Basic and acidic residues" evidence="7">
    <location>
        <begin position="1"/>
        <end position="14"/>
    </location>
</feature>
<feature type="region of interest" description="Disordered" evidence="7">
    <location>
        <begin position="1"/>
        <end position="71"/>
    </location>
</feature>
<dbReference type="Proteomes" id="UP000515156">
    <property type="component" value="Chromosome 1"/>
</dbReference>
<feature type="compositionally biased region" description="Basic and acidic residues" evidence="7">
    <location>
        <begin position="381"/>
        <end position="391"/>
    </location>
</feature>
<keyword evidence="4 6" id="KW-0175">Coiled coil</keyword>
<dbReference type="GO" id="GO:0005801">
    <property type="term" value="C:cis-Golgi network"/>
    <property type="evidence" value="ECO:0007669"/>
    <property type="project" value="TreeGrafter"/>
</dbReference>
<dbReference type="Pfam" id="PF10495">
    <property type="entry name" value="PACT_coil_coil"/>
    <property type="match status" value="1"/>
</dbReference>
<evidence type="ECO:0000313" key="9">
    <source>
        <dbReference type="Proteomes" id="UP000515156"/>
    </source>
</evidence>
<evidence type="ECO:0000256" key="4">
    <source>
        <dbReference type="ARBA" id="ARBA00023054"/>
    </source>
</evidence>
<dbReference type="InParanoid" id="A0A6P7XU27"/>
<feature type="compositionally biased region" description="Basic residues" evidence="7">
    <location>
        <begin position="32"/>
        <end position="41"/>
    </location>
</feature>
<evidence type="ECO:0000256" key="1">
    <source>
        <dbReference type="ARBA" id="ARBA00004300"/>
    </source>
</evidence>
<evidence type="ECO:0000256" key="5">
    <source>
        <dbReference type="ARBA" id="ARBA00023212"/>
    </source>
</evidence>
<gene>
    <name evidence="10" type="primary">AKAP9</name>
</gene>
<organism evidence="9 10">
    <name type="scientific">Microcaecilia unicolor</name>
    <dbReference type="NCBI Taxonomy" id="1415580"/>
    <lineage>
        <taxon>Eukaryota</taxon>
        <taxon>Metazoa</taxon>
        <taxon>Chordata</taxon>
        <taxon>Craniata</taxon>
        <taxon>Vertebrata</taxon>
        <taxon>Euteleostomi</taxon>
        <taxon>Amphibia</taxon>
        <taxon>Gymnophiona</taxon>
        <taxon>Siphonopidae</taxon>
        <taxon>Microcaecilia</taxon>
    </lineage>
</organism>
<dbReference type="GO" id="GO:0015459">
    <property type="term" value="F:potassium channel regulator activity"/>
    <property type="evidence" value="ECO:0007669"/>
    <property type="project" value="TreeGrafter"/>
</dbReference>
<protein>
    <submittedName>
        <fullName evidence="10">A-kinase anchor protein 9 isoform X1</fullName>
    </submittedName>
</protein>
<feature type="region of interest" description="Disordered" evidence="7">
    <location>
        <begin position="1766"/>
        <end position="1790"/>
    </location>
</feature>
<dbReference type="GO" id="GO:0007165">
    <property type="term" value="P:signal transduction"/>
    <property type="evidence" value="ECO:0007669"/>
    <property type="project" value="InterPro"/>
</dbReference>
<feature type="coiled-coil region" evidence="6">
    <location>
        <begin position="3696"/>
        <end position="3723"/>
    </location>
</feature>
<feature type="compositionally biased region" description="Polar residues" evidence="7">
    <location>
        <begin position="3985"/>
        <end position="3996"/>
    </location>
</feature>
<sequence length="4002" mass="463418">MEDEERQKKLEAGKAKLAQFRQRKADGQNTPKKQKKKKKSSNNKEGEPVKDGPDINLLEHDDTCTQSSEKGASATTKFTIMGTLHSGNVIRHDQTFTIEPESEISTTADDYSSEVNGCSFETRTKMPANLLLEEEFGVPECYSVHEMQSSQTRIEVMEDELVGKQQEIEELNRELEEMRAAFGTEGLQQLQEFEAAIKQRDGIITQLTANLQQARKEKDEIMREFLELTEQSQKLQIQFQHLQASETLRNTSHTSTAADLLLAKQQILTYQQQLDEQEHNLKTCQKQIEEYQVQAAFLQEKIGTFERVQHANKIDSDEQKLQEKDAIIERLKISLIEKEKSASHFHEKMLDADRSLKELKEQIAQKNQEANSLTTELTNSKQKERQSSDEVKQLMGTVEELQKRCYNDSQSETDIVQRMELETQRKLEGLQAELDEMYGQQIVQMKQELIKQHTFEIHKILAQHKEELEKISSQSCIVQEEQINVMNTTINELNVKLQDANHQRDNIKQDLSQQLDSISAEKSLLHKQVEGLLQDLSFAREQMERAKECKLSEANAFQVIIEELKAQAASACEHRKELELKHDAEITNYKIKLDMLEREKDEVLDRMAESQEAELERLRTQLLFSHEEELSKLREDLGREHRTNTENIKDNLTIQHKQQLDGVQNEMSQKMEAMQCERDNLITKQNQLMLEISKLNDLQQSVLNSKSEEMMLKISELQKEIETLRKEEKEKGTLEQEVQELQLKVGLLEKELKDKEDKFSGKFTLLEEENKVLKDENIALHEKIKNYSAIRIEEHLAFMENDSRPQYMDLQKQVEMLSMETEQLRKQDILLKEEIERQKNTFSFAEKNFEVNYQELQEEYTCLLKVKAELEEDKYKQEAEYESKLKTLNEELQFIRTNKHAMFEMKSTELEDCKDAFEGREVVEKDTTELMEKLEVVQREKLELTLRLSNLSEQLNLKQIKIDQLHEELKSLKEEREQVKCKELEMIQYNQSEHVKVFEEQTECQEKITLVEVPVSNQEKFYGKGEFRQEAKLQSPFSGSDQHEIMERHDLQQENLDLIEENQSLLDQLHELTSKLAGESLLTVRIQSENSELQQHLELLQSEQSDLRLQMEAQRISLTQVYNAHLELVREDMQKEKENTLCSLREELVVAQEREMQELHKLELERQQADDEIKSSQMLIEKLRKTLSKECAFLNQLLCSAVGEKHTTTIKYEAVRDKSKTSNASVGKKADCDKNVQMHIMETEALQSNMQGLMEEYNRLMEIHTQLTTAVKKSENLQTACVDLEHRREEEITSLGMQIEDSPASSQDIELKEQSKIRSSCLEEIEKLKMEFSEQRGQLEEQHAQDIEYLRSYFQQQLKETEERYTTEIIHLQERFQDINEPALQFRSLAELVVSSEQEESKSTQSVYAPNKDVSELDEMKLVEEREHPLQGHSSPIQQLETLKQVLHTKYTEEVSALKKQHSEELEQLMANLKELQSPENAALKEEIVQLTKYKQENLNGGFRTASLHLSSDLEKKEHMDVQFLEKRYQEKVEEEIAKVIVELSIAFAQQTELARIARQKEDVEEGKNEDGQENKKEDIHKLHERVLINPQNKYMLYEKQLDELEGVELLVEQAVLQSNEPHPEQLLSHSDQNLEHSVELGSKEKECLLTKTVCEEMKVSSSETSKLHMLYEEHVEDMRQELVRQEQEHQQATEALRQSHMLQMERQREDQEQLLAELDRLKIELAKSTLVVSENLATEREKMLLEELEALKEAYVSDKKPYCELQNRSTQTQGKNENQDESEERTVDEVVASAHESLKETSSSVAKERQSLQKAHNKLLKILLEIAKTTIAVEETIGCHVLGLLDKSPKDQPSSRVILWNREPKEPAKPCTPDSTVTEEPTDSYHGSVLSGDDTSLWSGGTDEGLELSQRLMDLAGQEREPENEEAVLNISTRLQAAVEKLLEAISETSNQLEHAKATQTELIRESIKRKQEISELLKCQEELQERLSEEAKARERLALELSRAEGLLDGYTDEKVFLEKQMQEKTHLINHLEQELQSTGNRLQELEDERRQILEERELLSRQKDAMKAEAGSAELRIDAAVDAAPQAELLEETEKLMKEKIEVQRQAEKEHDYFQKQVKVLEADLEEQVNSYIELEQERNAELADLRQQNQALERQLDKMRKFLDEQAVDREHERDVFQQEIQKLEQQLKTPQRLQPTNEHQTKEVEKLTNYLKEKSDKCSELLLSQEQLQRDVQERNEEIEKLECRIRELEQALIISADNLQKVEERKLRTIFEVRGELPLEAQLQVEREAIDRKEREITNLEEQLEQFREELENKNEEVQQLHMQLEIQRKESTTRFQELEQENKLFKDDMENLRKTFQAPEDDGSAKDHHLLLGKFAPIMQEKDQEIHQLNEQILKLQQQLEFGTDNKVIEEKNDLIRELEAQTEYLRSDQERLRKNSEEEIEQLNEVIEKLQQELANIEQKMPMDFSSASQEADSLKHQLDMVTAEKEVLQQEVTITKNELKETRIKMNLLKEEINTLKKLESITKGHTDIKNDNMVAKEDKNKIEMLEEALRDKSTEFSTHQGLLRSVEENAHDTVSSMEIKLQELQAINKGKDIELSQCYSQIETLKEQAQSERDLHKQKLLAIENSLREKVAAALVSQVQLKAIQEQMKLRQVTELASTNSEEVTKSAQTQSTALKIDETTDSELSVLTIRLSELERELNKLHKQLAFEKEQACIVQKEALGKEKELAELQHALKQLKDKQKEKEVEEKLKKEKMDKFKVVAESTNIKGEGSSTAELELELKKTRAEAALAKEELNSYREKAEKLEEQLLIKEASIAQLQKDLYCVKENLTQADQKLAHFIKQEKQLAELGDKTTVDKFDSAASKEKTHLLRQNSSSQTDKAMNVYNSNQTSQILVKDAEIQTDFPLVRNDRSSEEIAEVISQYAEKIEQMQELHAAEIMDMEARHIIEAETLKREQLVAVQALTEECDALKDVIQSLTTKEIIIPGLGQTDSSQIRDGYPSDTSSDSNQRIYGAQSHKFDTVSEARTSADMLPNRIKGLLNAVHQEGVQVLSLTELPPADKDVQSTMLASQFWLEERKNFLGTIASLKDVIAKMQVHPQAEESTELSVHIPDWRGELLHAVQDVFLKEANVLRAAFHTQLASLGTTEAAILVSQLEDRVQEQATDHSAAMDYIHSADRRSLLLEIQALHSEINRIEEAGKIKQFVDPKSQEQPAHSMLQEQSPLLVDLNNIKKRAAELQNQLNSENMLVTELKNELAQTKLELETTLKAQHKHFKEVETLRLEVAEKATELERLNDTLVNEQKKMRELQWALEKEKAKMERLEERGREELEDLRLSVEDQNLKNLQLSKLLEQEKQLISELQQKIESQKGLYETQISQEQRQNSEFQVLLEAEKDRAVELASALEREKELRVQLQICEGSGEGETQKPQEGLLKDLQCQLDEKHNRIVELVSETERYKLECVKMRQRLEEDQKIQRRILQAEQEANSQANRRVQQLESEVEELRCQLEEKMWQIKKLQQEEKLLQERIQDLQNKEQVRENKQVGGTHQDLQETVWDSSNDRTRNWVFQQKTDDAETKQSSNISQLNGGDAVTGSSQALESILQRLQLVSSKLKQLANKAASRVPFEATDDEDFVWSQNTIQDVLSQLKQLPGLAVLGQIALPPAGSCSSLTELLLHQNAELTGYVSRLTEEKNDLRNALIKLEEQLRRSKQRGPSGDQVHRHSLDNEVNDALLASEREIWSKEKLSLQKSLKQTEAELCKLRAELRNEAFLRDLGGDSENQALKRIYGKYLRAESYRKALIYQKKYLLLLLGGFQECEQATLCLIARMGGQPCYTELEVITNHSRAFTKFRSAVRVSIAISRMKFLVRRWQRVIGSCSMSANRNDFGQSSGNEMRTDSPYFPHGGLDAYGEQRLSSSRSRSDLESPRSTVTSQHRFQVIPTDLGPCSHLQNYDPDRALTDYINRLEALQRRLGSVQSGSATSTHSHYGMRR</sequence>
<feature type="coiled-coil region" evidence="6">
    <location>
        <begin position="3490"/>
        <end position="3552"/>
    </location>
</feature>
<feature type="coiled-coil region" evidence="6">
    <location>
        <begin position="2609"/>
        <end position="2636"/>
    </location>
</feature>
<evidence type="ECO:0000256" key="6">
    <source>
        <dbReference type="SAM" id="Coils"/>
    </source>
</evidence>
<feature type="coiled-coil region" evidence="6">
    <location>
        <begin position="483"/>
        <end position="628"/>
    </location>
</feature>
<comment type="subcellular location">
    <subcellularLocation>
        <location evidence="1">Cytoplasm</location>
        <location evidence="1">Cytoskeleton</location>
        <location evidence="1">Microtubule organizing center</location>
        <location evidence="1">Centrosome</location>
    </subcellularLocation>
</comment>
<evidence type="ECO:0000259" key="8">
    <source>
        <dbReference type="SMART" id="SM01188"/>
    </source>
</evidence>
<dbReference type="GO" id="GO:0034237">
    <property type="term" value="F:protein kinase A regulatory subunit binding"/>
    <property type="evidence" value="ECO:0007669"/>
    <property type="project" value="TreeGrafter"/>
</dbReference>
<evidence type="ECO:0000256" key="2">
    <source>
        <dbReference type="ARBA" id="ARBA00022490"/>
    </source>
</evidence>
<dbReference type="RefSeq" id="XP_030056018.1">
    <property type="nucleotide sequence ID" value="XM_030200158.1"/>
</dbReference>